<dbReference type="PANTHER" id="PTHR30055:SF234">
    <property type="entry name" value="HTH-TYPE TRANSCRIPTIONAL REGULATOR BETI"/>
    <property type="match status" value="1"/>
</dbReference>
<dbReference type="Proteomes" id="UP001060261">
    <property type="component" value="Chromosome"/>
</dbReference>
<protein>
    <submittedName>
        <fullName evidence="6">TetR/AcrR family transcriptional regulator</fullName>
    </submittedName>
</protein>
<dbReference type="RefSeq" id="WP_260560497.1">
    <property type="nucleotide sequence ID" value="NZ_CP104213.1"/>
</dbReference>
<evidence type="ECO:0000313" key="6">
    <source>
        <dbReference type="EMBL" id="UWX64222.1"/>
    </source>
</evidence>
<organism evidence="6 7">
    <name type="scientific">Deinococcus rubellus</name>
    <dbReference type="NCBI Taxonomy" id="1889240"/>
    <lineage>
        <taxon>Bacteria</taxon>
        <taxon>Thermotogati</taxon>
        <taxon>Deinococcota</taxon>
        <taxon>Deinococci</taxon>
        <taxon>Deinococcales</taxon>
        <taxon>Deinococcaceae</taxon>
        <taxon>Deinococcus</taxon>
    </lineage>
</organism>
<dbReference type="InterPro" id="IPR009057">
    <property type="entry name" value="Homeodomain-like_sf"/>
</dbReference>
<dbReference type="SUPFAM" id="SSF46689">
    <property type="entry name" value="Homeodomain-like"/>
    <property type="match status" value="1"/>
</dbReference>
<evidence type="ECO:0000256" key="1">
    <source>
        <dbReference type="ARBA" id="ARBA00023015"/>
    </source>
</evidence>
<accession>A0ABY5YIQ2</accession>
<gene>
    <name evidence="6" type="ORF">N0D28_00655</name>
</gene>
<dbReference type="PROSITE" id="PS50977">
    <property type="entry name" value="HTH_TETR_2"/>
    <property type="match status" value="1"/>
</dbReference>
<keyword evidence="1" id="KW-0805">Transcription regulation</keyword>
<dbReference type="SUPFAM" id="SSF48498">
    <property type="entry name" value="Tetracyclin repressor-like, C-terminal domain"/>
    <property type="match status" value="1"/>
</dbReference>
<evidence type="ECO:0000256" key="3">
    <source>
        <dbReference type="ARBA" id="ARBA00023163"/>
    </source>
</evidence>
<sequence>MTEKSLEVRERIVQATAALLAQGGREAASTRAVSAAAGVQPPAIYRQFGDMQGLFSAVARETFAAYVRQKYADRATADPLEDLRRGWDTHVAFGIANPAVYLLMYTSGADPSALRDGQAILSQLVSRLAQAGRLRVSVAHATHLIAAAGEGVTLSLIRTPSEARDPSLSASMFEAVLRTIITDQSQDGVSETCSVSDQVAARAVALQAVLPEGPAVLSVGERQLMGEWLERLAKTGLILSAES</sequence>
<dbReference type="Gene3D" id="1.10.357.10">
    <property type="entry name" value="Tetracycline Repressor, domain 2"/>
    <property type="match status" value="1"/>
</dbReference>
<keyword evidence="2 4" id="KW-0238">DNA-binding</keyword>
<feature type="domain" description="HTH tetR-type" evidence="5">
    <location>
        <begin position="6"/>
        <end position="66"/>
    </location>
</feature>
<evidence type="ECO:0000256" key="2">
    <source>
        <dbReference type="ARBA" id="ARBA00023125"/>
    </source>
</evidence>
<dbReference type="EMBL" id="CP104213">
    <property type="protein sequence ID" value="UWX64222.1"/>
    <property type="molecule type" value="Genomic_DNA"/>
</dbReference>
<dbReference type="InterPro" id="IPR050109">
    <property type="entry name" value="HTH-type_TetR-like_transc_reg"/>
</dbReference>
<keyword evidence="3" id="KW-0804">Transcription</keyword>
<evidence type="ECO:0000256" key="4">
    <source>
        <dbReference type="PROSITE-ProRule" id="PRU00335"/>
    </source>
</evidence>
<evidence type="ECO:0000313" key="7">
    <source>
        <dbReference type="Proteomes" id="UP001060261"/>
    </source>
</evidence>
<name>A0ABY5YIQ2_9DEIO</name>
<dbReference type="PANTHER" id="PTHR30055">
    <property type="entry name" value="HTH-TYPE TRANSCRIPTIONAL REGULATOR RUTR"/>
    <property type="match status" value="1"/>
</dbReference>
<dbReference type="InterPro" id="IPR036271">
    <property type="entry name" value="Tet_transcr_reg_TetR-rel_C_sf"/>
</dbReference>
<dbReference type="InterPro" id="IPR001647">
    <property type="entry name" value="HTH_TetR"/>
</dbReference>
<dbReference type="Pfam" id="PF00440">
    <property type="entry name" value="TetR_N"/>
    <property type="match status" value="1"/>
</dbReference>
<keyword evidence="7" id="KW-1185">Reference proteome</keyword>
<reference evidence="6" key="1">
    <citation type="submission" date="2022-09" db="EMBL/GenBank/DDBJ databases">
        <title>genome sequence of Deinococcus rubellus.</title>
        <authorList>
            <person name="Srinivasan S."/>
        </authorList>
    </citation>
    <scope>NUCLEOTIDE SEQUENCE</scope>
    <source>
        <strain evidence="6">Ant6</strain>
    </source>
</reference>
<proteinExistence type="predicted"/>
<feature type="DNA-binding region" description="H-T-H motif" evidence="4">
    <location>
        <begin position="29"/>
        <end position="48"/>
    </location>
</feature>
<evidence type="ECO:0000259" key="5">
    <source>
        <dbReference type="PROSITE" id="PS50977"/>
    </source>
</evidence>